<dbReference type="PROSITE" id="PS51257">
    <property type="entry name" value="PROKAR_LIPOPROTEIN"/>
    <property type="match status" value="1"/>
</dbReference>
<evidence type="ECO:0000313" key="3">
    <source>
        <dbReference type="EMBL" id="MEB3020013.1"/>
    </source>
</evidence>
<name>A0ABU5XDX5_9MYCO</name>
<dbReference type="EMBL" id="JAYJJR010000001">
    <property type="protein sequence ID" value="MEB3020013.1"/>
    <property type="molecule type" value="Genomic_DNA"/>
</dbReference>
<feature type="domain" description="DUF732" evidence="2">
    <location>
        <begin position="50"/>
        <end position="118"/>
    </location>
</feature>
<comment type="caution">
    <text evidence="3">The sequence shown here is derived from an EMBL/GenBank/DDBJ whole genome shotgun (WGS) entry which is preliminary data.</text>
</comment>
<keyword evidence="1" id="KW-0732">Signal</keyword>
<proteinExistence type="predicted"/>
<evidence type="ECO:0000313" key="4">
    <source>
        <dbReference type="Proteomes" id="UP001299596"/>
    </source>
</evidence>
<dbReference type="Proteomes" id="UP001299596">
    <property type="component" value="Unassembled WGS sequence"/>
</dbReference>
<sequence>MAESRWLLAQLFFGTLTASACATAVVVAAAPAYADPTDSGVLSVDTQETALVRALDQVGIEHPNDRQAVDTAHNVCQRIRDGFSADETIEELQKANPGLGPSHADAFVKVARTVYCPSVGVGQLPGYPGRA</sequence>
<dbReference type="InterPro" id="IPR007969">
    <property type="entry name" value="DUF732"/>
</dbReference>
<protein>
    <submittedName>
        <fullName evidence="3">DUF732 domain-containing protein</fullName>
    </submittedName>
</protein>
<evidence type="ECO:0000259" key="2">
    <source>
        <dbReference type="Pfam" id="PF05305"/>
    </source>
</evidence>
<reference evidence="3 4" key="1">
    <citation type="submission" date="2023-12" db="EMBL/GenBank/DDBJ databases">
        <title>Description of new species of Mycobacterium terrae complex isolated from sewage at the Sao Paulo Zoological Park Foundation in Brazil.</title>
        <authorList>
            <person name="Romagnoli C.L."/>
            <person name="Conceicao E.C."/>
            <person name="Machado E."/>
            <person name="Barreto L.B.P.F."/>
            <person name="Sharma A."/>
            <person name="Silva N.M."/>
            <person name="Marques L.E."/>
            <person name="Juliana M.A."/>
            <person name="Lourenco M.C.S."/>
            <person name="Digiampietri L.A."/>
            <person name="Suffys P.N."/>
            <person name="Viana-Niero C."/>
        </authorList>
    </citation>
    <scope>NUCLEOTIDE SEQUENCE [LARGE SCALE GENOMIC DNA]</scope>
    <source>
        <strain evidence="3 4">MYC098</strain>
    </source>
</reference>
<organism evidence="3 4">
    <name type="scientific">[Mycobacterium] crassicus</name>
    <dbReference type="NCBI Taxonomy" id="2872309"/>
    <lineage>
        <taxon>Bacteria</taxon>
        <taxon>Bacillati</taxon>
        <taxon>Actinomycetota</taxon>
        <taxon>Actinomycetes</taxon>
        <taxon>Mycobacteriales</taxon>
        <taxon>Mycobacteriaceae</taxon>
        <taxon>Mycolicibacter</taxon>
    </lineage>
</organism>
<keyword evidence="4" id="KW-1185">Reference proteome</keyword>
<feature type="signal peptide" evidence="1">
    <location>
        <begin position="1"/>
        <end position="34"/>
    </location>
</feature>
<feature type="chain" id="PRO_5047023615" evidence="1">
    <location>
        <begin position="35"/>
        <end position="131"/>
    </location>
</feature>
<evidence type="ECO:0000256" key="1">
    <source>
        <dbReference type="SAM" id="SignalP"/>
    </source>
</evidence>
<accession>A0ABU5XDX5</accession>
<dbReference type="Pfam" id="PF05305">
    <property type="entry name" value="DUF732"/>
    <property type="match status" value="1"/>
</dbReference>
<gene>
    <name evidence="3" type="ORF">K6T79_03010</name>
</gene>
<dbReference type="RefSeq" id="WP_225404455.1">
    <property type="nucleotide sequence ID" value="NZ_JAYJJR010000001.1"/>
</dbReference>